<organism evidence="2 3">
    <name type="scientific">Mariniplasma anaerobium</name>
    <dbReference type="NCBI Taxonomy" id="2735436"/>
    <lineage>
        <taxon>Bacteria</taxon>
        <taxon>Bacillati</taxon>
        <taxon>Mycoplasmatota</taxon>
        <taxon>Mollicutes</taxon>
        <taxon>Acholeplasmatales</taxon>
        <taxon>Acholeplasmataceae</taxon>
        <taxon>Mariniplasma</taxon>
    </lineage>
</organism>
<evidence type="ECO:0000313" key="3">
    <source>
        <dbReference type="Proteomes" id="UP000620133"/>
    </source>
</evidence>
<dbReference type="AlphaFoldDB" id="A0A7U9XWB4"/>
<sequence length="207" mass="24661">MPKDMFFNIPEEKRQMFVQVAVEEFSTKSFEEVSVNSIIKKANISRGSFYTYFDNLEELLHYIMQPVKDERIKHIKDFLDESNSNFFEFVRKLFLYDYDKYNQNGTHSLFKNYIHFIQVVKKGSLKDNLIKDFLGTLSDPDFLKLKNVLAKPLELSEDEFFDLIEVSLILMVNTFIKSENEHLNKRETISIFNHRITQLEFGVRKRS</sequence>
<dbReference type="SUPFAM" id="SSF46689">
    <property type="entry name" value="Homeodomain-like"/>
    <property type="match status" value="1"/>
</dbReference>
<dbReference type="KEGG" id="manr:MPAN_011020"/>
<keyword evidence="3" id="KW-1185">Reference proteome</keyword>
<dbReference type="Proteomes" id="UP000620133">
    <property type="component" value="Chromosome"/>
</dbReference>
<dbReference type="Pfam" id="PF00440">
    <property type="entry name" value="TetR_N"/>
    <property type="match status" value="1"/>
</dbReference>
<dbReference type="PANTHER" id="PTHR43479:SF11">
    <property type="entry name" value="ACREF_ENVCD OPERON REPRESSOR-RELATED"/>
    <property type="match status" value="1"/>
</dbReference>
<gene>
    <name evidence="2" type="ORF">MPAN_011020</name>
</gene>
<name>A0A7U9XWB4_9MOLU</name>
<dbReference type="Gene3D" id="1.10.357.10">
    <property type="entry name" value="Tetracycline Repressor, domain 2"/>
    <property type="match status" value="1"/>
</dbReference>
<evidence type="ECO:0000313" key="2">
    <source>
        <dbReference type="EMBL" id="BCR36209.1"/>
    </source>
</evidence>
<dbReference type="PROSITE" id="PS50977">
    <property type="entry name" value="HTH_TETR_2"/>
    <property type="match status" value="1"/>
</dbReference>
<protein>
    <submittedName>
        <fullName evidence="2">Uncharacterized protein</fullName>
    </submittedName>
</protein>
<dbReference type="InterPro" id="IPR050624">
    <property type="entry name" value="HTH-type_Tx_Regulator"/>
</dbReference>
<accession>A0A7U9XWB4</accession>
<proteinExistence type="predicted"/>
<dbReference type="RefSeq" id="WP_176238968.1">
    <property type="nucleotide sequence ID" value="NZ_AP024412.1"/>
</dbReference>
<dbReference type="GO" id="GO:0003677">
    <property type="term" value="F:DNA binding"/>
    <property type="evidence" value="ECO:0007669"/>
    <property type="project" value="UniProtKB-UniRule"/>
</dbReference>
<reference evidence="2" key="1">
    <citation type="submission" date="2021-01" db="EMBL/GenBank/DDBJ databases">
        <title>Draft genome sequence of Acholeplasmataceae bacterium strain Mahy22.</title>
        <authorList>
            <person name="Watanabe M."/>
            <person name="Kojima H."/>
            <person name="Fukui M."/>
        </authorList>
    </citation>
    <scope>NUCLEOTIDE SEQUENCE</scope>
    <source>
        <strain evidence="2">Mahy22</strain>
    </source>
</reference>
<dbReference type="InterPro" id="IPR009057">
    <property type="entry name" value="Homeodomain-like_sf"/>
</dbReference>
<dbReference type="PANTHER" id="PTHR43479">
    <property type="entry name" value="ACREF/ENVCD OPERON REPRESSOR-RELATED"/>
    <property type="match status" value="1"/>
</dbReference>
<dbReference type="EMBL" id="AP024412">
    <property type="protein sequence ID" value="BCR36209.1"/>
    <property type="molecule type" value="Genomic_DNA"/>
</dbReference>
<dbReference type="InterPro" id="IPR001647">
    <property type="entry name" value="HTH_TetR"/>
</dbReference>
<keyword evidence="1" id="KW-0238">DNA-binding</keyword>
<evidence type="ECO:0000256" key="1">
    <source>
        <dbReference type="ARBA" id="ARBA00023125"/>
    </source>
</evidence>